<reference evidence="5" key="1">
    <citation type="submission" date="2016-10" db="EMBL/GenBank/DDBJ databases">
        <authorList>
            <person name="Varghese N."/>
            <person name="Submissions S."/>
        </authorList>
    </citation>
    <scope>NUCLEOTIDE SEQUENCE [LARGE SCALE GENOMIC DNA]</scope>
    <source>
        <strain evidence="5">CGMCC 1.8981</strain>
    </source>
</reference>
<feature type="region of interest" description="Disordered" evidence="1">
    <location>
        <begin position="1"/>
        <end position="41"/>
    </location>
</feature>
<keyword evidence="5" id="KW-1185">Reference proteome</keyword>
<gene>
    <name evidence="4" type="ORF">SAMN04487967_1996</name>
</gene>
<dbReference type="Proteomes" id="UP000199112">
    <property type="component" value="Unassembled WGS sequence"/>
</dbReference>
<sequence length="221" mass="25120">MTDSSEIPADSLSDVATHRDKDDREGDADPGEDAELPVDVVDEAERLARLERSVGDDGEAQAHATRRATLLAEHDFTSRIREDDGEDVLVLHPDEWHDDEENVIRTDRIDDTSRAVELPLEGTRDPDDWDAVNAHNRALVEQIRAAHGDVHGDNVASLADFVGNHYAKRIEDLTNEELEEFRTEYFVRNVWPSERQREALEKSLEYVYEQVGESTPDPHDR</sequence>
<accession>A0A1H6FZ22</accession>
<organism evidence="4 5">
    <name type="scientific">Natronorubrum sediminis</name>
    <dbReference type="NCBI Taxonomy" id="640943"/>
    <lineage>
        <taxon>Archaea</taxon>
        <taxon>Methanobacteriati</taxon>
        <taxon>Methanobacteriota</taxon>
        <taxon>Stenosarchaea group</taxon>
        <taxon>Halobacteria</taxon>
        <taxon>Halobacteriales</taxon>
        <taxon>Natrialbaceae</taxon>
        <taxon>Natronorubrum</taxon>
    </lineage>
</organism>
<feature type="compositionally biased region" description="Acidic residues" evidence="1">
    <location>
        <begin position="25"/>
        <end position="41"/>
    </location>
</feature>
<feature type="domain" description="DUF7108" evidence="3">
    <location>
        <begin position="127"/>
        <end position="215"/>
    </location>
</feature>
<dbReference type="EMBL" id="FNWL01000002">
    <property type="protein sequence ID" value="SEH15263.1"/>
    <property type="molecule type" value="Genomic_DNA"/>
</dbReference>
<dbReference type="RefSeq" id="WP_090506883.1">
    <property type="nucleotide sequence ID" value="NZ_FNWL01000002.1"/>
</dbReference>
<dbReference type="Pfam" id="PF23418">
    <property type="entry name" value="DUF7108"/>
    <property type="match status" value="1"/>
</dbReference>
<evidence type="ECO:0000313" key="5">
    <source>
        <dbReference type="Proteomes" id="UP000199112"/>
    </source>
</evidence>
<dbReference type="AlphaFoldDB" id="A0A1H6FZ22"/>
<dbReference type="OrthoDB" id="203809at2157"/>
<name>A0A1H6FZ22_9EURY</name>
<feature type="domain" description="DUF7108" evidence="2">
    <location>
        <begin position="35"/>
        <end position="122"/>
    </location>
</feature>
<evidence type="ECO:0000313" key="4">
    <source>
        <dbReference type="EMBL" id="SEH15263.1"/>
    </source>
</evidence>
<evidence type="ECO:0000256" key="1">
    <source>
        <dbReference type="SAM" id="MobiDB-lite"/>
    </source>
</evidence>
<dbReference type="InterPro" id="IPR055532">
    <property type="entry name" value="DUF7108_N"/>
</dbReference>
<evidence type="ECO:0000259" key="2">
    <source>
        <dbReference type="Pfam" id="PF23418"/>
    </source>
</evidence>
<evidence type="ECO:0008006" key="6">
    <source>
        <dbReference type="Google" id="ProtNLM"/>
    </source>
</evidence>
<protein>
    <recommendedName>
        <fullName evidence="6">RnhA operon protein</fullName>
    </recommendedName>
</protein>
<proteinExistence type="predicted"/>
<dbReference type="InterPro" id="IPR056494">
    <property type="entry name" value="DUF7108_C"/>
</dbReference>
<dbReference type="Pfam" id="PF23420">
    <property type="entry name" value="DUF7108_C"/>
    <property type="match status" value="1"/>
</dbReference>
<evidence type="ECO:0000259" key="3">
    <source>
        <dbReference type="Pfam" id="PF23420"/>
    </source>
</evidence>